<keyword evidence="1" id="KW-0472">Membrane</keyword>
<feature type="transmembrane region" description="Helical" evidence="1">
    <location>
        <begin position="141"/>
        <end position="159"/>
    </location>
</feature>
<keyword evidence="1" id="KW-1133">Transmembrane helix</keyword>
<dbReference type="HOGENOM" id="CLU_1173402_0_0_2"/>
<evidence type="ECO:0000256" key="1">
    <source>
        <dbReference type="SAM" id="Phobius"/>
    </source>
</evidence>
<name>G0EGM9_PYRF1</name>
<sequence>MGWLAETLALWPVHLVLGGFELPAGTVLVALYLLLLWWFADDTLGLAPLSMFVTRANVLGDAFWAGLAAVPLGLVAGALGAHHAAAALLTAPVGGLLYLGIPIALLGRPSDEGWAGASAAEAAVAAAAPLLLALVGGRLPLDWFLVTVVSAVLAPLLWVTDSIEWLWWKLAQYDGDYAALIADEVLVPIGKRLGLELAVELARSLGLTQSELERARRIAEEKLRREWEKRRRKKRM</sequence>
<dbReference type="KEGG" id="pfm:Pyrfu_0532"/>
<evidence type="ECO:0000313" key="3">
    <source>
        <dbReference type="Proteomes" id="UP000001037"/>
    </source>
</evidence>
<organism evidence="2 3">
    <name type="scientific">Pyrolobus fumarii (strain DSM 11204 / 1A)</name>
    <dbReference type="NCBI Taxonomy" id="694429"/>
    <lineage>
        <taxon>Archaea</taxon>
        <taxon>Thermoproteota</taxon>
        <taxon>Thermoprotei</taxon>
        <taxon>Desulfurococcales</taxon>
        <taxon>Pyrodictiaceae</taxon>
        <taxon>Pyrolobus</taxon>
    </lineage>
</organism>
<feature type="transmembrane region" description="Helical" evidence="1">
    <location>
        <begin position="114"/>
        <end position="135"/>
    </location>
</feature>
<reference evidence="2 3" key="1">
    <citation type="journal article" date="2011" name="Stand. Genomic Sci.">
        <title>Complete genome sequence of the hyperthermophilic chemolithoautotroph Pyrolobus fumarii type strain (1A).</title>
        <authorList>
            <person name="Anderson I."/>
            <person name="Goker M."/>
            <person name="Nolan M."/>
            <person name="Lucas S."/>
            <person name="Hammon N."/>
            <person name="Deshpande S."/>
            <person name="Cheng J.F."/>
            <person name="Tapia R."/>
            <person name="Han C."/>
            <person name="Goodwin L."/>
            <person name="Pitluck S."/>
            <person name="Huntemann M."/>
            <person name="Liolios K."/>
            <person name="Ivanova N."/>
            <person name="Pagani I."/>
            <person name="Mavromatis K."/>
            <person name="Ovchinikova G."/>
            <person name="Pati A."/>
            <person name="Chen A."/>
            <person name="Palaniappan K."/>
            <person name="Land M."/>
            <person name="Hauser L."/>
            <person name="Brambilla E.M."/>
            <person name="Huber H."/>
            <person name="Yasawong M."/>
            <person name="Rohde M."/>
            <person name="Spring S."/>
            <person name="Abt B."/>
            <person name="Sikorski J."/>
            <person name="Wirth R."/>
            <person name="Detter J.C."/>
            <person name="Woyke T."/>
            <person name="Bristow J."/>
            <person name="Eisen J.A."/>
            <person name="Markowitz V."/>
            <person name="Hugenholtz P."/>
            <person name="Kyrpides N.C."/>
            <person name="Klenk H.P."/>
            <person name="Lapidus A."/>
        </authorList>
    </citation>
    <scope>NUCLEOTIDE SEQUENCE [LARGE SCALE GENOMIC DNA]</scope>
    <source>
        <strain evidence="3">DSM 11204 / 1A</strain>
    </source>
</reference>
<keyword evidence="3" id="KW-1185">Reference proteome</keyword>
<feature type="transmembrane region" description="Helical" evidence="1">
    <location>
        <begin position="20"/>
        <end position="40"/>
    </location>
</feature>
<proteinExistence type="predicted"/>
<keyword evidence="1" id="KW-0812">Transmembrane</keyword>
<feature type="transmembrane region" description="Helical" evidence="1">
    <location>
        <begin position="85"/>
        <end position="107"/>
    </location>
</feature>
<accession>G0EGM9</accession>
<gene>
    <name evidence="2" type="ordered locus">Pyrfu_0532</name>
</gene>
<dbReference type="Proteomes" id="UP000001037">
    <property type="component" value="Chromosome"/>
</dbReference>
<feature type="transmembrane region" description="Helical" evidence="1">
    <location>
        <begin position="61"/>
        <end position="79"/>
    </location>
</feature>
<dbReference type="AlphaFoldDB" id="G0EGM9"/>
<dbReference type="InParanoid" id="G0EGM9"/>
<dbReference type="EMBL" id="CP002838">
    <property type="protein sequence ID" value="AEM38403.1"/>
    <property type="molecule type" value="Genomic_DNA"/>
</dbReference>
<evidence type="ECO:0000313" key="2">
    <source>
        <dbReference type="EMBL" id="AEM38403.1"/>
    </source>
</evidence>
<protein>
    <submittedName>
        <fullName evidence="2">Uncharacterized protein</fullName>
    </submittedName>
</protein>